<dbReference type="AlphaFoldDB" id="A0A2Z4GHJ8"/>
<evidence type="ECO:0000313" key="2">
    <source>
        <dbReference type="EMBL" id="AWW00810.1"/>
    </source>
</evidence>
<dbReference type="Gene3D" id="3.40.630.30">
    <property type="match status" value="1"/>
</dbReference>
<dbReference type="InterPro" id="IPR016181">
    <property type="entry name" value="Acyl_CoA_acyltransferase"/>
</dbReference>
<accession>A0A2Z4GHJ8</accession>
<gene>
    <name evidence="2" type="ORF">DJ013_05015</name>
</gene>
<feature type="domain" description="N-acetyltransferase" evidence="1">
    <location>
        <begin position="6"/>
        <end position="150"/>
    </location>
</feature>
<evidence type="ECO:0000259" key="1">
    <source>
        <dbReference type="PROSITE" id="PS51186"/>
    </source>
</evidence>
<dbReference type="SUPFAM" id="SSF55729">
    <property type="entry name" value="Acyl-CoA N-acyltransferases (Nat)"/>
    <property type="match status" value="1"/>
</dbReference>
<proteinExistence type="predicted"/>
<dbReference type="GO" id="GO:0016747">
    <property type="term" value="F:acyltransferase activity, transferring groups other than amino-acyl groups"/>
    <property type="evidence" value="ECO:0007669"/>
    <property type="project" value="InterPro"/>
</dbReference>
<name>A0A2Z4GHJ8_9BACT</name>
<protein>
    <submittedName>
        <fullName evidence="2">GNAT family N-acetyltransferase</fullName>
    </submittedName>
</protein>
<keyword evidence="3" id="KW-1185">Reference proteome</keyword>
<reference evidence="2 3" key="1">
    <citation type="submission" date="2018-05" db="EMBL/GenBank/DDBJ databases">
        <title>Complete genome sequence of Arcticibacterium luteifluviistationis SM1504T, a cytophagaceae bacterium isolated from Arctic surface seawater.</title>
        <authorList>
            <person name="Li Y."/>
            <person name="Qin Q.-L."/>
        </authorList>
    </citation>
    <scope>NUCLEOTIDE SEQUENCE [LARGE SCALE GENOMIC DNA]</scope>
    <source>
        <strain evidence="2 3">SM1504</strain>
    </source>
</reference>
<sequence length="150" mass="17422">MNWKYVSFSDLALEELYEVLSLRSEVFVVEQNCVYQDIDFKDQKALHVLGKNEEGKLIAYTRLFGLNEYFDGYTAIGRVITHPEYRKYGFGGDLMKKSIEKCIEFYGDYPIKIGAQKHLTKFYGALGFKEIGEDYMEDGIPHCIMIRENA</sequence>
<dbReference type="KEGG" id="als:DJ013_05015"/>
<organism evidence="2 3">
    <name type="scientific">Arcticibacterium luteifluviistationis</name>
    <dbReference type="NCBI Taxonomy" id="1784714"/>
    <lineage>
        <taxon>Bacteria</taxon>
        <taxon>Pseudomonadati</taxon>
        <taxon>Bacteroidota</taxon>
        <taxon>Cytophagia</taxon>
        <taxon>Cytophagales</taxon>
        <taxon>Leadbetterellaceae</taxon>
        <taxon>Arcticibacterium</taxon>
    </lineage>
</organism>
<dbReference type="Pfam" id="PF13673">
    <property type="entry name" value="Acetyltransf_10"/>
    <property type="match status" value="1"/>
</dbReference>
<dbReference type="PROSITE" id="PS51186">
    <property type="entry name" value="GNAT"/>
    <property type="match status" value="1"/>
</dbReference>
<dbReference type="Proteomes" id="UP000249873">
    <property type="component" value="Chromosome"/>
</dbReference>
<dbReference type="CDD" id="cd04301">
    <property type="entry name" value="NAT_SF"/>
    <property type="match status" value="1"/>
</dbReference>
<dbReference type="OrthoDB" id="9796171at2"/>
<dbReference type="InterPro" id="IPR000182">
    <property type="entry name" value="GNAT_dom"/>
</dbReference>
<keyword evidence="2" id="KW-0808">Transferase</keyword>
<evidence type="ECO:0000313" key="3">
    <source>
        <dbReference type="Proteomes" id="UP000249873"/>
    </source>
</evidence>
<dbReference type="EMBL" id="CP029480">
    <property type="protein sequence ID" value="AWW00810.1"/>
    <property type="molecule type" value="Genomic_DNA"/>
</dbReference>